<dbReference type="InterPro" id="IPR000210">
    <property type="entry name" value="BTB/POZ_dom"/>
</dbReference>
<comment type="subcellular location">
    <subcellularLocation>
        <location evidence="1">Cytoplasm</location>
    </subcellularLocation>
</comment>
<evidence type="ECO:0000313" key="7">
    <source>
        <dbReference type="EMBL" id="GLC49354.1"/>
    </source>
</evidence>
<reference evidence="7 8" key="1">
    <citation type="journal article" date="2023" name="Commun. Biol.">
        <title>Reorganization of the ancestral sex-determining regions during the evolution of trioecy in Pleodorina starrii.</title>
        <authorList>
            <person name="Takahashi K."/>
            <person name="Suzuki S."/>
            <person name="Kawai-Toyooka H."/>
            <person name="Yamamoto K."/>
            <person name="Hamaji T."/>
            <person name="Ootsuki R."/>
            <person name="Yamaguchi H."/>
            <person name="Kawachi M."/>
            <person name="Higashiyama T."/>
            <person name="Nozaki H."/>
        </authorList>
    </citation>
    <scope>NUCLEOTIDE SEQUENCE [LARGE SCALE GENOMIC DNA]</scope>
    <source>
        <strain evidence="7 8">NIES-4479</strain>
    </source>
</reference>
<organism evidence="7 8">
    <name type="scientific">Pleodorina starrii</name>
    <dbReference type="NCBI Taxonomy" id="330485"/>
    <lineage>
        <taxon>Eukaryota</taxon>
        <taxon>Viridiplantae</taxon>
        <taxon>Chlorophyta</taxon>
        <taxon>core chlorophytes</taxon>
        <taxon>Chlorophyceae</taxon>
        <taxon>CS clade</taxon>
        <taxon>Chlamydomonadales</taxon>
        <taxon>Volvocaceae</taxon>
        <taxon>Pleodorina</taxon>
    </lineage>
</organism>
<dbReference type="InterPro" id="IPR003131">
    <property type="entry name" value="T1-type_BTB"/>
</dbReference>
<dbReference type="Pfam" id="PF02214">
    <property type="entry name" value="BTB_2"/>
    <property type="match status" value="1"/>
</dbReference>
<accession>A0A9W6BC58</accession>
<comment type="pathway">
    <text evidence="2">Protein modification; protein ubiquitination.</text>
</comment>
<dbReference type="InterPro" id="IPR045068">
    <property type="entry name" value="BACURD1-3"/>
</dbReference>
<dbReference type="SMART" id="SM00225">
    <property type="entry name" value="BTB"/>
    <property type="match status" value="1"/>
</dbReference>
<evidence type="ECO:0000256" key="2">
    <source>
        <dbReference type="ARBA" id="ARBA00004906"/>
    </source>
</evidence>
<keyword evidence="4" id="KW-0175">Coiled coil</keyword>
<dbReference type="Proteomes" id="UP001165080">
    <property type="component" value="Unassembled WGS sequence"/>
</dbReference>
<dbReference type="EMBL" id="BRXU01000002">
    <property type="protein sequence ID" value="GLC49354.1"/>
    <property type="molecule type" value="Genomic_DNA"/>
</dbReference>
<dbReference type="CDD" id="cd18376">
    <property type="entry name" value="BTB_POZ_FIP2-like"/>
    <property type="match status" value="1"/>
</dbReference>
<keyword evidence="8" id="KW-1185">Reference proteome</keyword>
<dbReference type="SUPFAM" id="SSF54695">
    <property type="entry name" value="POZ domain"/>
    <property type="match status" value="1"/>
</dbReference>
<feature type="compositionally biased region" description="Polar residues" evidence="5">
    <location>
        <begin position="1"/>
        <end position="21"/>
    </location>
</feature>
<dbReference type="Gene3D" id="3.30.710.10">
    <property type="entry name" value="Potassium Channel Kv1.1, Chain A"/>
    <property type="match status" value="1"/>
</dbReference>
<feature type="region of interest" description="Disordered" evidence="5">
    <location>
        <begin position="1"/>
        <end position="49"/>
    </location>
</feature>
<dbReference type="PANTHER" id="PTHR11145">
    <property type="entry name" value="BTB/POZ DOMAIN-CONTAINING ADAPTER FOR CUL3-MEDIATED RHOA DEGRADATION PROTEIN FAMILY MEMBER"/>
    <property type="match status" value="1"/>
</dbReference>
<feature type="coiled-coil region" evidence="4">
    <location>
        <begin position="70"/>
        <end position="104"/>
    </location>
</feature>
<evidence type="ECO:0000256" key="1">
    <source>
        <dbReference type="ARBA" id="ARBA00004496"/>
    </source>
</evidence>
<dbReference type="OrthoDB" id="2414723at2759"/>
<dbReference type="GO" id="GO:0051260">
    <property type="term" value="P:protein homooligomerization"/>
    <property type="evidence" value="ECO:0007669"/>
    <property type="project" value="InterPro"/>
</dbReference>
<dbReference type="Gene3D" id="2.60.120.820">
    <property type="entry name" value="PHR domain"/>
    <property type="match status" value="1"/>
</dbReference>
<evidence type="ECO:0000256" key="3">
    <source>
        <dbReference type="ARBA" id="ARBA00022490"/>
    </source>
</evidence>
<dbReference type="PANTHER" id="PTHR11145:SF8">
    <property type="entry name" value="RE57120P"/>
    <property type="match status" value="1"/>
</dbReference>
<dbReference type="InterPro" id="IPR038648">
    <property type="entry name" value="PHR_sf"/>
</dbReference>
<evidence type="ECO:0000256" key="4">
    <source>
        <dbReference type="SAM" id="Coils"/>
    </source>
</evidence>
<name>A0A9W6BC58_9CHLO</name>
<evidence type="ECO:0000259" key="6">
    <source>
        <dbReference type="PROSITE" id="PS50097"/>
    </source>
</evidence>
<dbReference type="InterPro" id="IPR011333">
    <property type="entry name" value="SKP1/BTB/POZ_sf"/>
</dbReference>
<sequence>MSSTQTPGETESSPVWSTKDTSPAGADATTSGRSEAGAPVPSPNGRTSSCSMDVALSRFKAGASSFHSMISELVAATEAERKALEEARKQLEEERLAWELERQRVHTILNDVEQVTLNVGGKKFTTSVNTLRNAPNPSLFNAMFSGRHKLNKDEEGCYFIDRDGRHFHDILNYLRDGHFNYPGPVLPLSDGAATSFSGSGSAFSLAAHTAADLKYLLELRAEANYYGLTGLMAAIDRFPHGVTRVARAAALNMEDSWMYEDGQDELVFTVDKPVQLLGVGLCGTEGGLTVEMELYEVDPEDYNRELATCCSAAQSFTKADGNVLRLMLPDPATLQPGKYYMLSALIKGSESYCCEDCLETVIAGGVTVAFQPWESPNGTSEQRGQFPELYIRVL</sequence>
<dbReference type="Pfam" id="PF08005">
    <property type="entry name" value="PHR"/>
    <property type="match status" value="1"/>
</dbReference>
<comment type="caution">
    <text evidence="7">The sequence shown here is derived from an EMBL/GenBank/DDBJ whole genome shotgun (WGS) entry which is preliminary data.</text>
</comment>
<dbReference type="GO" id="GO:0005737">
    <property type="term" value="C:cytoplasm"/>
    <property type="evidence" value="ECO:0007669"/>
    <property type="project" value="UniProtKB-SubCell"/>
</dbReference>
<protein>
    <recommendedName>
        <fullName evidence="6">BTB domain-containing protein</fullName>
    </recommendedName>
</protein>
<evidence type="ECO:0000313" key="8">
    <source>
        <dbReference type="Proteomes" id="UP001165080"/>
    </source>
</evidence>
<dbReference type="InterPro" id="IPR012983">
    <property type="entry name" value="PHR"/>
</dbReference>
<dbReference type="AlphaFoldDB" id="A0A9W6BC58"/>
<feature type="domain" description="BTB" evidence="6">
    <location>
        <begin position="113"/>
        <end position="183"/>
    </location>
</feature>
<proteinExistence type="predicted"/>
<gene>
    <name evidence="7" type="primary">PLEST006484</name>
    <name evidence="7" type="ORF">PLESTB_000210600</name>
</gene>
<keyword evidence="3" id="KW-0963">Cytoplasm</keyword>
<evidence type="ECO:0000256" key="5">
    <source>
        <dbReference type="SAM" id="MobiDB-lite"/>
    </source>
</evidence>
<dbReference type="PROSITE" id="PS50097">
    <property type="entry name" value="BTB"/>
    <property type="match status" value="1"/>
</dbReference>